<feature type="domain" description="ABC3 transporter permease C-terminal" evidence="7">
    <location>
        <begin position="284"/>
        <end position="400"/>
    </location>
</feature>
<feature type="transmembrane region" description="Helical" evidence="6">
    <location>
        <begin position="371"/>
        <end position="395"/>
    </location>
</feature>
<feature type="domain" description="MacB-like periplasmic core" evidence="8">
    <location>
        <begin position="21"/>
        <end position="236"/>
    </location>
</feature>
<dbReference type="PANTHER" id="PTHR30572:SF18">
    <property type="entry name" value="ABC-TYPE MACROLIDE FAMILY EXPORT SYSTEM PERMEASE COMPONENT 2"/>
    <property type="match status" value="1"/>
</dbReference>
<keyword evidence="2" id="KW-1003">Cell membrane</keyword>
<dbReference type="KEGG" id="mcos:GM418_13630"/>
<dbReference type="GO" id="GO:0022857">
    <property type="term" value="F:transmembrane transporter activity"/>
    <property type="evidence" value="ECO:0007669"/>
    <property type="project" value="TreeGrafter"/>
</dbReference>
<organism evidence="9 10">
    <name type="scientific">Maribellus comscasis</name>
    <dbReference type="NCBI Taxonomy" id="2681766"/>
    <lineage>
        <taxon>Bacteria</taxon>
        <taxon>Pseudomonadati</taxon>
        <taxon>Bacteroidota</taxon>
        <taxon>Bacteroidia</taxon>
        <taxon>Marinilabiliales</taxon>
        <taxon>Prolixibacteraceae</taxon>
        <taxon>Maribellus</taxon>
    </lineage>
</organism>
<dbReference type="RefSeq" id="WP_158867197.1">
    <property type="nucleotide sequence ID" value="NZ_CP046401.1"/>
</dbReference>
<evidence type="ECO:0000256" key="1">
    <source>
        <dbReference type="ARBA" id="ARBA00004651"/>
    </source>
</evidence>
<keyword evidence="4 6" id="KW-1133">Transmembrane helix</keyword>
<feature type="transmembrane region" description="Helical" evidence="6">
    <location>
        <begin position="663"/>
        <end position="688"/>
    </location>
</feature>
<evidence type="ECO:0000256" key="2">
    <source>
        <dbReference type="ARBA" id="ARBA00022475"/>
    </source>
</evidence>
<feature type="transmembrane region" description="Helical" evidence="6">
    <location>
        <begin position="716"/>
        <end position="735"/>
    </location>
</feature>
<keyword evidence="5 6" id="KW-0472">Membrane</keyword>
<evidence type="ECO:0000256" key="5">
    <source>
        <dbReference type="ARBA" id="ARBA00023136"/>
    </source>
</evidence>
<evidence type="ECO:0000256" key="3">
    <source>
        <dbReference type="ARBA" id="ARBA00022692"/>
    </source>
</evidence>
<dbReference type="InterPro" id="IPR050250">
    <property type="entry name" value="Macrolide_Exporter_MacB"/>
</dbReference>
<dbReference type="PROSITE" id="PS51257">
    <property type="entry name" value="PROKAR_LIPOPROTEIN"/>
    <property type="match status" value="1"/>
</dbReference>
<evidence type="ECO:0000256" key="4">
    <source>
        <dbReference type="ARBA" id="ARBA00022989"/>
    </source>
</evidence>
<evidence type="ECO:0000256" key="6">
    <source>
        <dbReference type="SAM" id="Phobius"/>
    </source>
</evidence>
<dbReference type="GO" id="GO:0005886">
    <property type="term" value="C:plasma membrane"/>
    <property type="evidence" value="ECO:0007669"/>
    <property type="project" value="UniProtKB-SubCell"/>
</dbReference>
<dbReference type="InterPro" id="IPR025857">
    <property type="entry name" value="MacB_PCD"/>
</dbReference>
<feature type="transmembrane region" description="Helical" evidence="6">
    <location>
        <begin position="416"/>
        <end position="439"/>
    </location>
</feature>
<dbReference type="PANTHER" id="PTHR30572">
    <property type="entry name" value="MEMBRANE COMPONENT OF TRANSPORTER-RELATED"/>
    <property type="match status" value="1"/>
</dbReference>
<keyword evidence="10" id="KW-1185">Reference proteome</keyword>
<sequence>MLNIFKLTIRISKRQPLSFSINIIGFAIGIACVFIITLWIQSQFGFDQFHKNYKNIYRIVEHGKINNEDVYEIYIPPLFGPEFTKAVPEIKNSVRFYHVNNSVFKYNQQAFYENNGYFTDNTIFELFDFPLLVGDQNSSLAAPNSIVISKSMSSKYFSNNNPIGKTIEIEGEGYTVTAVFKEIPENSHLQFDFLLSMTTLITQNKYFEDWNSNRVYTYLLLYQNAKIELIEKKMQNVISENTSLWDDLGLSYQLQPLSEIYLDHRYNNEKLKTSDRRNLYIFSFVVLAILLISCINFINLFEAQNTTRNKEVGINKILGAKRISLIFQFISETFIHIIIAAIIAIALIGLSLPIIDATFKLNLKFNLHNPMIWLCFTGTIVIIGLFAGLFPALYLSSLQPVMMLKGKLPQKVRPWFLKNGLIIIQFFISMVLLATTLFVSKQKEFLLSKKLGFNKEQIIYLPIKGILQKRFPSFKEELLKISKVKSVTAKSCLVTTEDDGGPVWSTGMTYEQGPLAERCWVSYDYFKTLDIKISGGRSFSKEFGRDNEDVCILNQKAIDEIGLKNPIGKEIFFNNERRVVVGVIEDVLTKSLHNTIFPQVYLFKEGNWNPEAVAFIKYTGNAAAVISSIKKEWQSINPDEPFSYEFLDNTYRQMYSTETRIALLFKIFTSIAMVLSCLGLFGVSLFVVQRRTKEIGIRKVNGAKIFGVMALLNKDFIKWIAIAFGFATPIAYYAMNKWLENFAYKTTLSWWIFAMAGVLALGIALLTVSWQSWRAATRNPVESLRYE</sequence>
<comment type="subcellular location">
    <subcellularLocation>
        <location evidence="1">Cell membrane</location>
        <topology evidence="1">Multi-pass membrane protein</topology>
    </subcellularLocation>
</comment>
<dbReference type="InterPro" id="IPR003838">
    <property type="entry name" value="ABC3_permease_C"/>
</dbReference>
<dbReference type="Pfam" id="PF02687">
    <property type="entry name" value="FtsX"/>
    <property type="match status" value="2"/>
</dbReference>
<feature type="transmembrane region" description="Helical" evidence="6">
    <location>
        <begin position="325"/>
        <end position="351"/>
    </location>
</feature>
<dbReference type="Pfam" id="PF12704">
    <property type="entry name" value="MacB_PCD"/>
    <property type="match status" value="2"/>
</dbReference>
<keyword evidence="3 6" id="KW-0812">Transmembrane</keyword>
<accession>A0A6I6JUE1</accession>
<evidence type="ECO:0000313" key="9">
    <source>
        <dbReference type="EMBL" id="QGY44668.1"/>
    </source>
</evidence>
<dbReference type="EMBL" id="CP046401">
    <property type="protein sequence ID" value="QGY44668.1"/>
    <property type="molecule type" value="Genomic_DNA"/>
</dbReference>
<feature type="domain" description="ABC3 transporter permease C-terminal" evidence="7">
    <location>
        <begin position="667"/>
        <end position="780"/>
    </location>
</feature>
<evidence type="ECO:0000259" key="7">
    <source>
        <dbReference type="Pfam" id="PF02687"/>
    </source>
</evidence>
<dbReference type="AlphaFoldDB" id="A0A6I6JUE1"/>
<evidence type="ECO:0000313" key="10">
    <source>
        <dbReference type="Proteomes" id="UP000428260"/>
    </source>
</evidence>
<dbReference type="Proteomes" id="UP000428260">
    <property type="component" value="Chromosome"/>
</dbReference>
<evidence type="ECO:0000259" key="8">
    <source>
        <dbReference type="Pfam" id="PF12704"/>
    </source>
</evidence>
<gene>
    <name evidence="9" type="ORF">GM418_13630</name>
</gene>
<name>A0A6I6JUE1_9BACT</name>
<feature type="transmembrane region" description="Helical" evidence="6">
    <location>
        <begin position="21"/>
        <end position="40"/>
    </location>
</feature>
<protein>
    <submittedName>
        <fullName evidence="9">FtsX-like permease family protein</fullName>
    </submittedName>
</protein>
<reference evidence="9 10" key="1">
    <citation type="submission" date="2019-11" db="EMBL/GenBank/DDBJ databases">
        <authorList>
            <person name="Zheng R.K."/>
            <person name="Sun C.M."/>
        </authorList>
    </citation>
    <scope>NUCLEOTIDE SEQUENCE [LARGE SCALE GENOMIC DNA]</scope>
    <source>
        <strain evidence="9 10">WC007</strain>
    </source>
</reference>
<proteinExistence type="predicted"/>
<feature type="transmembrane region" description="Helical" evidence="6">
    <location>
        <begin position="747"/>
        <end position="768"/>
    </location>
</feature>
<feature type="domain" description="MacB-like periplasmic core" evidence="8">
    <location>
        <begin position="471"/>
        <end position="589"/>
    </location>
</feature>
<feature type="transmembrane region" description="Helical" evidence="6">
    <location>
        <begin position="279"/>
        <end position="301"/>
    </location>
</feature>